<comment type="caution">
    <text evidence="3">The sequence shown here is derived from an EMBL/GenBank/DDBJ whole genome shotgun (WGS) entry which is preliminary data.</text>
</comment>
<evidence type="ECO:0000313" key="4">
    <source>
        <dbReference type="Proteomes" id="UP000216024"/>
    </source>
</evidence>
<dbReference type="Proteomes" id="UP000216024">
    <property type="component" value="Unassembled WGS sequence"/>
</dbReference>
<organism evidence="3 4">
    <name type="scientific">Anaeromicrobium sediminis</name>
    <dbReference type="NCBI Taxonomy" id="1478221"/>
    <lineage>
        <taxon>Bacteria</taxon>
        <taxon>Bacillati</taxon>
        <taxon>Bacillota</taxon>
        <taxon>Clostridia</taxon>
        <taxon>Peptostreptococcales</taxon>
        <taxon>Thermotaleaceae</taxon>
        <taxon>Anaeromicrobium</taxon>
    </lineage>
</organism>
<proteinExistence type="inferred from homology"/>
<keyword evidence="2" id="KW-0812">Transmembrane</keyword>
<name>A0A267MGZ2_9FIRM</name>
<keyword evidence="4" id="KW-1185">Reference proteome</keyword>
<evidence type="ECO:0000256" key="1">
    <source>
        <dbReference type="ARBA" id="ARBA00010894"/>
    </source>
</evidence>
<dbReference type="GO" id="GO:0016020">
    <property type="term" value="C:membrane"/>
    <property type="evidence" value="ECO:0007669"/>
    <property type="project" value="InterPro"/>
</dbReference>
<reference evidence="3 4" key="1">
    <citation type="submission" date="2017-06" db="EMBL/GenBank/DDBJ databases">
        <title>Draft genome sequence of anaerobic fermentative bacterium Anaeromicrobium sediminis DY2726D isolated from West Pacific Ocean sediments.</title>
        <authorList>
            <person name="Zeng X."/>
        </authorList>
    </citation>
    <scope>NUCLEOTIDE SEQUENCE [LARGE SCALE GENOMIC DNA]</scope>
    <source>
        <strain evidence="3 4">DY2726D</strain>
    </source>
</reference>
<dbReference type="EMBL" id="NIBG01000011">
    <property type="protein sequence ID" value="PAB58851.1"/>
    <property type="molecule type" value="Genomic_DNA"/>
</dbReference>
<protein>
    <recommendedName>
        <fullName evidence="5">YggT family protein</fullName>
    </recommendedName>
</protein>
<dbReference type="InterPro" id="IPR003425">
    <property type="entry name" value="CCB3/YggT"/>
</dbReference>
<evidence type="ECO:0000313" key="3">
    <source>
        <dbReference type="EMBL" id="PAB58851.1"/>
    </source>
</evidence>
<feature type="transmembrane region" description="Helical" evidence="2">
    <location>
        <begin position="58"/>
        <end position="83"/>
    </location>
</feature>
<dbReference type="PANTHER" id="PTHR33219:SF14">
    <property type="entry name" value="PROTEIN COFACTOR ASSEMBLY OF COMPLEX C SUBUNIT B CCB3, CHLOROPLASTIC-RELATED"/>
    <property type="match status" value="1"/>
</dbReference>
<dbReference type="RefSeq" id="WP_095134205.1">
    <property type="nucleotide sequence ID" value="NZ_NIBG01000011.1"/>
</dbReference>
<sequence length="87" mass="9987">MYILKVSINYFFRVIEYLVIARILLSWISNNPYGGVHRFLHQVTEPILAPFRELSYRIGIGGGMIDLSPIFAIFFLQLVNGLINSIL</sequence>
<dbReference type="Pfam" id="PF02325">
    <property type="entry name" value="CCB3_YggT"/>
    <property type="match status" value="1"/>
</dbReference>
<evidence type="ECO:0000256" key="2">
    <source>
        <dbReference type="SAM" id="Phobius"/>
    </source>
</evidence>
<feature type="transmembrane region" description="Helical" evidence="2">
    <location>
        <begin position="10"/>
        <end position="28"/>
    </location>
</feature>
<dbReference type="PANTHER" id="PTHR33219">
    <property type="entry name" value="YLMG HOMOLOG PROTEIN 2, CHLOROPLASTIC"/>
    <property type="match status" value="1"/>
</dbReference>
<dbReference type="OrthoDB" id="283553at2"/>
<gene>
    <name evidence="3" type="ORF">CCE28_13235</name>
</gene>
<accession>A0A267MGZ2</accession>
<keyword evidence="2" id="KW-1133">Transmembrane helix</keyword>
<evidence type="ECO:0008006" key="5">
    <source>
        <dbReference type="Google" id="ProtNLM"/>
    </source>
</evidence>
<comment type="similarity">
    <text evidence="1">Belongs to the YggT family.</text>
</comment>
<dbReference type="AlphaFoldDB" id="A0A267MGZ2"/>
<keyword evidence="2" id="KW-0472">Membrane</keyword>